<dbReference type="InterPro" id="IPR011332">
    <property type="entry name" value="Ribosomal_zn-bd"/>
</dbReference>
<evidence type="ECO:0000256" key="1">
    <source>
        <dbReference type="ARBA" id="ARBA00022723"/>
    </source>
</evidence>
<sequence length="64" mass="7723">MWVIEMPKHAQVKPHKLYEWDYNTGTIKPKNKRCPRCGSWMAHHLKPIERWHCGKCGYTIFVKK</sequence>
<comment type="subunit">
    <text evidence="6">Part of the 30S ribosomal subunit.</text>
</comment>
<comment type="similarity">
    <text evidence="6">Belongs to the eukaryotic ribosomal protein eS31 family.</text>
</comment>
<dbReference type="SUPFAM" id="SSF57829">
    <property type="entry name" value="Zn-binding ribosomal proteins"/>
    <property type="match status" value="1"/>
</dbReference>
<proteinExistence type="inferred from homology"/>
<feature type="binding site" evidence="6">
    <location>
        <position position="34"/>
    </location>
    <ligand>
        <name>Zn(2+)</name>
        <dbReference type="ChEBI" id="CHEBI:29105"/>
    </ligand>
</feature>
<dbReference type="EMBL" id="CP006868">
    <property type="protein sequence ID" value="UXD21618.1"/>
    <property type="molecule type" value="Genomic_DNA"/>
</dbReference>
<accession>A0A977PK63</accession>
<dbReference type="AlphaFoldDB" id="A0A977PK63"/>
<evidence type="ECO:0000256" key="3">
    <source>
        <dbReference type="ARBA" id="ARBA00022833"/>
    </source>
</evidence>
<dbReference type="Gene3D" id="6.20.50.180">
    <property type="match status" value="1"/>
</dbReference>
<comment type="caution">
    <text evidence="6">Lacks conserved residue(s) required for the propagation of feature annotation.</text>
</comment>
<dbReference type="GO" id="GO:1990904">
    <property type="term" value="C:ribonucleoprotein complex"/>
    <property type="evidence" value="ECO:0007669"/>
    <property type="project" value="UniProtKB-KW"/>
</dbReference>
<dbReference type="Pfam" id="PF01599">
    <property type="entry name" value="Ribosomal_S27"/>
    <property type="match status" value="1"/>
</dbReference>
<evidence type="ECO:0000313" key="9">
    <source>
        <dbReference type="Proteomes" id="UP001063698"/>
    </source>
</evidence>
<dbReference type="Proteomes" id="UP001063698">
    <property type="component" value="Chromosome"/>
</dbReference>
<dbReference type="GO" id="GO:0008270">
    <property type="term" value="F:zinc ion binding"/>
    <property type="evidence" value="ECO:0007669"/>
    <property type="project" value="UniProtKB-UniRule"/>
</dbReference>
<dbReference type="GO" id="GO:0005840">
    <property type="term" value="C:ribosome"/>
    <property type="evidence" value="ECO:0007669"/>
    <property type="project" value="UniProtKB-KW"/>
</dbReference>
<dbReference type="InterPro" id="IPR002906">
    <property type="entry name" value="Ribosomal_eS31"/>
</dbReference>
<keyword evidence="9" id="KW-1185">Reference proteome</keyword>
<name>A0A977PK63_9CREN</name>
<dbReference type="HAMAP" id="MF_00777">
    <property type="entry name" value="Ribosomal_eS31"/>
    <property type="match status" value="1"/>
</dbReference>
<gene>
    <name evidence="6" type="primary">rps27ae</name>
    <name evidence="8" type="ORF">IPA_05930</name>
</gene>
<evidence type="ECO:0000256" key="4">
    <source>
        <dbReference type="ARBA" id="ARBA00022980"/>
    </source>
</evidence>
<feature type="binding site" evidence="6">
    <location>
        <position position="56"/>
    </location>
    <ligand>
        <name>Zn(2+)</name>
        <dbReference type="ChEBI" id="CHEBI:29105"/>
    </ligand>
</feature>
<organism evidence="8 9">
    <name type="scientific">Ignicoccus pacificus DSM 13166</name>
    <dbReference type="NCBI Taxonomy" id="940294"/>
    <lineage>
        <taxon>Archaea</taxon>
        <taxon>Thermoproteota</taxon>
        <taxon>Thermoprotei</taxon>
        <taxon>Desulfurococcales</taxon>
        <taxon>Desulfurococcaceae</taxon>
        <taxon>Ignicoccus</taxon>
    </lineage>
</organism>
<evidence type="ECO:0000259" key="7">
    <source>
        <dbReference type="SMART" id="SM01402"/>
    </source>
</evidence>
<keyword evidence="1 6" id="KW-0479">Metal-binding</keyword>
<keyword evidence="5 6" id="KW-0687">Ribonucleoprotein</keyword>
<keyword evidence="4 6" id="KW-0689">Ribosomal protein</keyword>
<dbReference type="SMART" id="SM01402">
    <property type="entry name" value="Ribosomal_S27"/>
    <property type="match status" value="1"/>
</dbReference>
<dbReference type="GO" id="GO:0003735">
    <property type="term" value="F:structural constituent of ribosome"/>
    <property type="evidence" value="ECO:0007669"/>
    <property type="project" value="InterPro"/>
</dbReference>
<evidence type="ECO:0000256" key="2">
    <source>
        <dbReference type="ARBA" id="ARBA00022771"/>
    </source>
</evidence>
<feature type="domain" description="Small ribosomal subunit protein eS31" evidence="7">
    <location>
        <begin position="14"/>
        <end position="59"/>
    </location>
</feature>
<protein>
    <recommendedName>
        <fullName evidence="6">Small ribosomal subunit protein eS31</fullName>
    </recommendedName>
</protein>
<feature type="binding site" evidence="6">
    <location>
        <position position="53"/>
    </location>
    <ligand>
        <name>Zn(2+)</name>
        <dbReference type="ChEBI" id="CHEBI:29105"/>
    </ligand>
</feature>
<feature type="binding site" evidence="6">
    <location>
        <position position="37"/>
    </location>
    <ligand>
        <name>Zn(2+)</name>
        <dbReference type="ChEBI" id="CHEBI:29105"/>
    </ligand>
</feature>
<dbReference type="GO" id="GO:0006412">
    <property type="term" value="P:translation"/>
    <property type="evidence" value="ECO:0007669"/>
    <property type="project" value="UniProtKB-UniRule"/>
</dbReference>
<evidence type="ECO:0000256" key="6">
    <source>
        <dbReference type="HAMAP-Rule" id="MF_00777"/>
    </source>
</evidence>
<evidence type="ECO:0000256" key="5">
    <source>
        <dbReference type="ARBA" id="ARBA00023274"/>
    </source>
</evidence>
<evidence type="ECO:0000313" key="8">
    <source>
        <dbReference type="EMBL" id="UXD21618.1"/>
    </source>
</evidence>
<keyword evidence="3 6" id="KW-0862">Zinc</keyword>
<comment type="cofactor">
    <cofactor evidence="6">
        <name>Zn(2+)</name>
        <dbReference type="ChEBI" id="CHEBI:29105"/>
    </cofactor>
    <text evidence="6">Binds 1 zinc ion per subunit.</text>
</comment>
<dbReference type="NCBIfam" id="NF001669">
    <property type="entry name" value="PRK00432.1"/>
    <property type="match status" value="1"/>
</dbReference>
<dbReference type="KEGG" id="ipc:IPA_05930"/>
<keyword evidence="2 6" id="KW-0863">Zinc-finger</keyword>
<reference evidence="8" key="1">
    <citation type="submission" date="2013-11" db="EMBL/GenBank/DDBJ databases">
        <title>Comparative genomics of Ignicoccus.</title>
        <authorList>
            <person name="Podar M."/>
        </authorList>
    </citation>
    <scope>NUCLEOTIDE SEQUENCE</scope>
    <source>
        <strain evidence="8">DSM 13166</strain>
    </source>
</reference>
<dbReference type="InterPro" id="IPR022845">
    <property type="entry name" value="Ribosomal_eS31_arc"/>
</dbReference>